<gene>
    <name evidence="1" type="ORF">METZ01_LOCUS395694</name>
</gene>
<dbReference type="EMBL" id="UINC01150015">
    <property type="protein sequence ID" value="SVD42840.1"/>
    <property type="molecule type" value="Genomic_DNA"/>
</dbReference>
<accession>A0A382V8Q4</accession>
<organism evidence="1">
    <name type="scientific">marine metagenome</name>
    <dbReference type="NCBI Taxonomy" id="408172"/>
    <lineage>
        <taxon>unclassified sequences</taxon>
        <taxon>metagenomes</taxon>
        <taxon>ecological metagenomes</taxon>
    </lineage>
</organism>
<sequence>QERHGRLSPCPGCPCIRTNECRCQSSADDLPDSQGRRL</sequence>
<protein>
    <submittedName>
        <fullName evidence="1">Uncharacterized protein</fullName>
    </submittedName>
</protein>
<name>A0A382V8Q4_9ZZZZ</name>
<feature type="non-terminal residue" evidence="1">
    <location>
        <position position="1"/>
    </location>
</feature>
<dbReference type="AlphaFoldDB" id="A0A382V8Q4"/>
<evidence type="ECO:0000313" key="1">
    <source>
        <dbReference type="EMBL" id="SVD42840.1"/>
    </source>
</evidence>
<proteinExistence type="predicted"/>
<reference evidence="1" key="1">
    <citation type="submission" date="2018-05" db="EMBL/GenBank/DDBJ databases">
        <authorList>
            <person name="Lanie J.A."/>
            <person name="Ng W.-L."/>
            <person name="Kazmierczak K.M."/>
            <person name="Andrzejewski T.M."/>
            <person name="Davidsen T.M."/>
            <person name="Wayne K.J."/>
            <person name="Tettelin H."/>
            <person name="Glass J.I."/>
            <person name="Rusch D."/>
            <person name="Podicherti R."/>
            <person name="Tsui H.-C.T."/>
            <person name="Winkler M.E."/>
        </authorList>
    </citation>
    <scope>NUCLEOTIDE SEQUENCE</scope>
</reference>
<feature type="non-terminal residue" evidence="1">
    <location>
        <position position="38"/>
    </location>
</feature>